<dbReference type="InterPro" id="IPR051532">
    <property type="entry name" value="Ester_Hydrolysis_Enzymes"/>
</dbReference>
<dbReference type="OrthoDB" id="815910at2"/>
<dbReference type="InterPro" id="IPR013830">
    <property type="entry name" value="SGNH_hydro"/>
</dbReference>
<proteinExistence type="predicted"/>
<protein>
    <recommendedName>
        <fullName evidence="1">SGNH hydrolase-type esterase domain-containing protein</fullName>
    </recommendedName>
</protein>
<comment type="caution">
    <text evidence="2">The sequence shown here is derived from an EMBL/GenBank/DDBJ whole genome shotgun (WGS) entry which is preliminary data.</text>
</comment>
<evidence type="ECO:0000313" key="3">
    <source>
        <dbReference type="Proteomes" id="UP000050454"/>
    </source>
</evidence>
<dbReference type="RefSeq" id="WP_055150578.1">
    <property type="nucleotide sequence ID" value="NZ_JXSZ01000013.1"/>
</dbReference>
<feature type="domain" description="SGNH hydrolase-type esterase" evidence="1">
    <location>
        <begin position="100"/>
        <end position="193"/>
    </location>
</feature>
<accession>A0A0P7C4N7</accession>
<keyword evidence="3" id="KW-1185">Reference proteome</keyword>
<organism evidence="2 3">
    <name type="scientific">Jiulongibacter sediminis</name>
    <dbReference type="NCBI Taxonomy" id="1605367"/>
    <lineage>
        <taxon>Bacteria</taxon>
        <taxon>Pseudomonadati</taxon>
        <taxon>Bacteroidota</taxon>
        <taxon>Cytophagia</taxon>
        <taxon>Cytophagales</taxon>
        <taxon>Leadbetterellaceae</taxon>
        <taxon>Jiulongibacter</taxon>
    </lineage>
</organism>
<sequence length="391" mass="44939">MKNIFYTLLMIVFTLLGAELVLRLFIDLPDPYQHLRVKSYTTGEVIRLQNTRNTDIAFVFNPNELFPEDEKNIVNIHINNQGFRHQDDVDTSRNEISIFAIGGSTTQGYDYAYEKTWCQVLEKNLEEKTGRAINVYNGGTAGAAMFDHIALLQNRVIHLKPDMVILFAGVNDLNLLVGDDNIFRFDDVYEEVEAVSWYKLGLARFTLYKLFLNAKRKLKSDEEHPLKRDSDEEDTGIAPGTPVQFADHLAAPLATQKLPMAEGPEINFAYYQKMVKSFIATCQINDIPVVVMTQPTTWKSEDQTLQKYHWMNKNKESRFPKDFMQNSMDKMNADVHQIALEENVPCFRLENAIPNTGEYFYDDCHFTPKGSVFVGEALTRFFIDNNLINLN</sequence>
<name>A0A0P7C4N7_9BACT</name>
<reference evidence="2 3" key="1">
    <citation type="submission" date="2015-07" db="EMBL/GenBank/DDBJ databases">
        <title>The draft genome sequence of Leadbetterella sp. JN14-9.</title>
        <authorList>
            <person name="Liu Y."/>
            <person name="Du J."/>
            <person name="Shao Z."/>
        </authorList>
    </citation>
    <scope>NUCLEOTIDE SEQUENCE [LARGE SCALE GENOMIC DNA]</scope>
    <source>
        <strain evidence="2 3">JN14-9</strain>
    </source>
</reference>
<evidence type="ECO:0000313" key="2">
    <source>
        <dbReference type="EMBL" id="KPM46877.1"/>
    </source>
</evidence>
<dbReference type="Pfam" id="PF13472">
    <property type="entry name" value="Lipase_GDSL_2"/>
    <property type="match status" value="1"/>
</dbReference>
<evidence type="ECO:0000259" key="1">
    <source>
        <dbReference type="Pfam" id="PF13472"/>
    </source>
</evidence>
<gene>
    <name evidence="2" type="ORF">AFM12_16695</name>
</gene>
<dbReference type="PANTHER" id="PTHR30383">
    <property type="entry name" value="THIOESTERASE 1/PROTEASE 1/LYSOPHOSPHOLIPASE L1"/>
    <property type="match status" value="1"/>
</dbReference>
<dbReference type="GO" id="GO:0016788">
    <property type="term" value="F:hydrolase activity, acting on ester bonds"/>
    <property type="evidence" value="ECO:0007669"/>
    <property type="project" value="UniProtKB-ARBA"/>
</dbReference>
<dbReference type="AlphaFoldDB" id="A0A0P7C4N7"/>
<dbReference type="Proteomes" id="UP000050454">
    <property type="component" value="Unassembled WGS sequence"/>
</dbReference>
<dbReference type="SUPFAM" id="SSF52266">
    <property type="entry name" value="SGNH hydrolase"/>
    <property type="match status" value="1"/>
</dbReference>
<dbReference type="EMBL" id="LGTQ01000013">
    <property type="protein sequence ID" value="KPM46877.1"/>
    <property type="molecule type" value="Genomic_DNA"/>
</dbReference>
<dbReference type="Gene3D" id="3.40.50.1110">
    <property type="entry name" value="SGNH hydrolase"/>
    <property type="match status" value="1"/>
</dbReference>
<dbReference type="PATRIC" id="fig|1605367.3.peg.773"/>
<dbReference type="CDD" id="cd00229">
    <property type="entry name" value="SGNH_hydrolase"/>
    <property type="match status" value="1"/>
</dbReference>
<dbReference type="InterPro" id="IPR036514">
    <property type="entry name" value="SGNH_hydro_sf"/>
</dbReference>
<dbReference type="STRING" id="1605367.AFM12_16695"/>